<name>A0A9D4IXK6_DREPO</name>
<dbReference type="EMBL" id="JAIWYP010000007">
    <property type="protein sequence ID" value="KAH3792021.1"/>
    <property type="molecule type" value="Genomic_DNA"/>
</dbReference>
<sequence>MLYTAPQFKVSFERFEASSTVHLSLKSRVNSVKNVVHSTSTIIIVTSDSHPLTGATIANTVFRSTDFGVTYTNLTNEQNITELINRHNGLQRHPLGPIKAEQGACNPLMCSAALYPLS</sequence>
<reference evidence="1" key="2">
    <citation type="submission" date="2020-11" db="EMBL/GenBank/DDBJ databases">
        <authorList>
            <person name="McCartney M.A."/>
            <person name="Auch B."/>
            <person name="Kono T."/>
            <person name="Mallez S."/>
            <person name="Becker A."/>
            <person name="Gohl D.M."/>
            <person name="Silverstein K.A.T."/>
            <person name="Koren S."/>
            <person name="Bechman K.B."/>
            <person name="Herman A."/>
            <person name="Abrahante J.E."/>
            <person name="Garbe J."/>
        </authorList>
    </citation>
    <scope>NUCLEOTIDE SEQUENCE</scope>
    <source>
        <strain evidence="1">Duluth1</strain>
        <tissue evidence="1">Whole animal</tissue>
    </source>
</reference>
<reference evidence="1" key="1">
    <citation type="journal article" date="2019" name="bioRxiv">
        <title>The Genome of the Zebra Mussel, Dreissena polymorpha: A Resource for Invasive Species Research.</title>
        <authorList>
            <person name="McCartney M.A."/>
            <person name="Auch B."/>
            <person name="Kono T."/>
            <person name="Mallez S."/>
            <person name="Zhang Y."/>
            <person name="Obille A."/>
            <person name="Becker A."/>
            <person name="Abrahante J.E."/>
            <person name="Garbe J."/>
            <person name="Badalamenti J.P."/>
            <person name="Herman A."/>
            <person name="Mangelson H."/>
            <person name="Liachko I."/>
            <person name="Sullivan S."/>
            <person name="Sone E.D."/>
            <person name="Koren S."/>
            <person name="Silverstein K.A.T."/>
            <person name="Beckman K.B."/>
            <person name="Gohl D.M."/>
        </authorList>
    </citation>
    <scope>NUCLEOTIDE SEQUENCE</scope>
    <source>
        <strain evidence="1">Duluth1</strain>
        <tissue evidence="1">Whole animal</tissue>
    </source>
</reference>
<dbReference type="Proteomes" id="UP000828390">
    <property type="component" value="Unassembled WGS sequence"/>
</dbReference>
<comment type="caution">
    <text evidence="1">The sequence shown here is derived from an EMBL/GenBank/DDBJ whole genome shotgun (WGS) entry which is preliminary data.</text>
</comment>
<evidence type="ECO:0000313" key="1">
    <source>
        <dbReference type="EMBL" id="KAH3792021.1"/>
    </source>
</evidence>
<protein>
    <submittedName>
        <fullName evidence="1">Uncharacterized protein</fullName>
    </submittedName>
</protein>
<proteinExistence type="predicted"/>
<evidence type="ECO:0000313" key="2">
    <source>
        <dbReference type="Proteomes" id="UP000828390"/>
    </source>
</evidence>
<dbReference type="AlphaFoldDB" id="A0A9D4IXK6"/>
<organism evidence="1 2">
    <name type="scientific">Dreissena polymorpha</name>
    <name type="common">Zebra mussel</name>
    <name type="synonym">Mytilus polymorpha</name>
    <dbReference type="NCBI Taxonomy" id="45954"/>
    <lineage>
        <taxon>Eukaryota</taxon>
        <taxon>Metazoa</taxon>
        <taxon>Spiralia</taxon>
        <taxon>Lophotrochozoa</taxon>
        <taxon>Mollusca</taxon>
        <taxon>Bivalvia</taxon>
        <taxon>Autobranchia</taxon>
        <taxon>Heteroconchia</taxon>
        <taxon>Euheterodonta</taxon>
        <taxon>Imparidentia</taxon>
        <taxon>Neoheterodontei</taxon>
        <taxon>Myida</taxon>
        <taxon>Dreissenoidea</taxon>
        <taxon>Dreissenidae</taxon>
        <taxon>Dreissena</taxon>
    </lineage>
</organism>
<keyword evidence="2" id="KW-1185">Reference proteome</keyword>
<accession>A0A9D4IXK6</accession>
<gene>
    <name evidence="1" type="ORF">DPMN_145510</name>
</gene>